<name>A0A139R7W1_STRMT</name>
<reference evidence="1 3" key="1">
    <citation type="submission" date="2016-01" db="EMBL/GenBank/DDBJ databases">
        <title>Highly variable Streptococcus oralis are common among viridans streptococci isolated from primates.</title>
        <authorList>
            <person name="Denapaite D."/>
            <person name="Rieger M."/>
            <person name="Koendgen S."/>
            <person name="Brueckner R."/>
            <person name="Ochigava I."/>
            <person name="Kappeler P."/>
            <person name="Maetz-Rensing K."/>
            <person name="Leendertz F."/>
            <person name="Hakenbeck R."/>
        </authorList>
    </citation>
    <scope>NUCLEOTIDE SEQUENCE [LARGE SCALE GENOMIC DNA]</scope>
    <source>
        <strain evidence="1 3">DD22</strain>
    </source>
</reference>
<comment type="caution">
    <text evidence="1">The sequence shown here is derived from an EMBL/GenBank/DDBJ whole genome shotgun (WGS) entry which is preliminary data.</text>
</comment>
<dbReference type="Proteomes" id="UP000070779">
    <property type="component" value="Unassembled WGS sequence"/>
</dbReference>
<dbReference type="EMBL" id="RJOA01000009">
    <property type="protein sequence ID" value="RSI98504.1"/>
    <property type="molecule type" value="Genomic_DNA"/>
</dbReference>
<evidence type="ECO:0000313" key="4">
    <source>
        <dbReference type="Proteomes" id="UP000280535"/>
    </source>
</evidence>
<accession>A0A139R7W1</accession>
<dbReference type="EMBL" id="LQZD01000433">
    <property type="protein sequence ID" value="KXU10860.1"/>
    <property type="molecule type" value="Genomic_DNA"/>
</dbReference>
<dbReference type="AlphaFoldDB" id="A0A139R7W1"/>
<evidence type="ECO:0000313" key="2">
    <source>
        <dbReference type="EMBL" id="RSI98504.1"/>
    </source>
</evidence>
<protein>
    <submittedName>
        <fullName evidence="1 2">Minor capsid protein</fullName>
    </submittedName>
</protein>
<proteinExistence type="predicted"/>
<dbReference type="InterPro" id="IPR021080">
    <property type="entry name" value="Minor_capsid_protein"/>
</dbReference>
<evidence type="ECO:0000313" key="3">
    <source>
        <dbReference type="Proteomes" id="UP000070779"/>
    </source>
</evidence>
<dbReference type="Pfam" id="PF11114">
    <property type="entry name" value="Minor_capsid_2"/>
    <property type="match status" value="1"/>
</dbReference>
<sequence>MADVRVSIDLAGVEKKVSPQAMQRGKIAAGSEALLIMDSSVPLRAGGGALRASGRVEPNGNVSYNTVYARAQFHGTNGIVVFRKYTTSGTGSRWDKPLKANIDKLKKAAIKGMGIR</sequence>
<dbReference type="Proteomes" id="UP000280535">
    <property type="component" value="Unassembled WGS sequence"/>
</dbReference>
<gene>
    <name evidence="2" type="ORF">D8843_05305</name>
    <name evidence="1" type="ORF">SMIDD22_01809</name>
</gene>
<dbReference type="PATRIC" id="fig|28037.238.peg.2142"/>
<evidence type="ECO:0000313" key="1">
    <source>
        <dbReference type="EMBL" id="KXU10860.1"/>
    </source>
</evidence>
<organism evidence="1 3">
    <name type="scientific">Streptococcus mitis</name>
    <dbReference type="NCBI Taxonomy" id="28037"/>
    <lineage>
        <taxon>Bacteria</taxon>
        <taxon>Bacillati</taxon>
        <taxon>Bacillota</taxon>
        <taxon>Bacilli</taxon>
        <taxon>Lactobacillales</taxon>
        <taxon>Streptococcaceae</taxon>
        <taxon>Streptococcus</taxon>
        <taxon>Streptococcus mitis group</taxon>
    </lineage>
</organism>
<reference evidence="2 4" key="2">
    <citation type="submission" date="2018-11" db="EMBL/GenBank/DDBJ databases">
        <title>Species Designations Belie Phenotypic and Genotypic Heterogeneity in Oral Streptococci.</title>
        <authorList>
            <person name="Velsko I."/>
        </authorList>
    </citation>
    <scope>NUCLEOTIDE SEQUENCE [LARGE SCALE GENOMIC DNA]</scope>
    <source>
        <strain evidence="2 4">BCC49</strain>
    </source>
</reference>
<dbReference type="RefSeq" id="WP_003039003.1">
    <property type="nucleotide sequence ID" value="NZ_CAMIAG010000003.1"/>
</dbReference>